<feature type="compositionally biased region" description="Low complexity" evidence="7">
    <location>
        <begin position="242"/>
        <end position="258"/>
    </location>
</feature>
<dbReference type="SUPFAM" id="SSF57716">
    <property type="entry name" value="Glucocorticoid receptor-like (DNA-binding domain)"/>
    <property type="match status" value="1"/>
</dbReference>
<feature type="region of interest" description="Disordered" evidence="7">
    <location>
        <begin position="223"/>
        <end position="261"/>
    </location>
</feature>
<protein>
    <recommendedName>
        <fullName evidence="8">THAP-type domain-containing protein</fullName>
    </recommendedName>
</protein>
<dbReference type="PROSITE" id="PS50950">
    <property type="entry name" value="ZF_THAP"/>
    <property type="match status" value="1"/>
</dbReference>
<dbReference type="InterPro" id="IPR006612">
    <property type="entry name" value="THAP_Znf"/>
</dbReference>
<evidence type="ECO:0000256" key="3">
    <source>
        <dbReference type="ARBA" id="ARBA00022771"/>
    </source>
</evidence>
<evidence type="ECO:0000256" key="4">
    <source>
        <dbReference type="ARBA" id="ARBA00022833"/>
    </source>
</evidence>
<evidence type="ECO:0000256" key="6">
    <source>
        <dbReference type="PROSITE-ProRule" id="PRU00309"/>
    </source>
</evidence>
<proteinExistence type="predicted"/>
<keyword evidence="3 6" id="KW-0863">Zinc-finger</keyword>
<feature type="compositionally biased region" description="Low complexity" evidence="7">
    <location>
        <begin position="143"/>
        <end position="158"/>
    </location>
</feature>
<dbReference type="PANTHER" id="PTHR23080:SF144">
    <property type="entry name" value="SPINDLE AND KINETOCHORE ASSOCIATED COMPLEX SUBUNIT 3"/>
    <property type="match status" value="1"/>
</dbReference>
<keyword evidence="4" id="KW-0862">Zinc</keyword>
<feature type="domain" description="THAP-type" evidence="8">
    <location>
        <begin position="24"/>
        <end position="113"/>
    </location>
</feature>
<reference evidence="9" key="1">
    <citation type="journal article" date="2016" name="Sci. Rep.">
        <title>Molecular characterization of firefly nuptial gifts: a multi-omics approach sheds light on postcopulatory sexual selection.</title>
        <authorList>
            <person name="Al-Wathiqui N."/>
            <person name="Fallon T.R."/>
            <person name="South A."/>
            <person name="Weng J.K."/>
            <person name="Lewis S.M."/>
        </authorList>
    </citation>
    <scope>NUCLEOTIDE SEQUENCE</scope>
</reference>
<dbReference type="PANTHER" id="PTHR23080">
    <property type="entry name" value="THAP DOMAIN PROTEIN"/>
    <property type="match status" value="1"/>
</dbReference>
<accession>A0A1Y1L1I2</accession>
<evidence type="ECO:0000256" key="7">
    <source>
        <dbReference type="SAM" id="MobiDB-lite"/>
    </source>
</evidence>
<dbReference type="Pfam" id="PF05485">
    <property type="entry name" value="THAP"/>
    <property type="match status" value="1"/>
</dbReference>
<evidence type="ECO:0000256" key="5">
    <source>
        <dbReference type="ARBA" id="ARBA00023125"/>
    </source>
</evidence>
<dbReference type="SMART" id="SM00980">
    <property type="entry name" value="THAP"/>
    <property type="match status" value="1"/>
</dbReference>
<dbReference type="GO" id="GO:0008270">
    <property type="term" value="F:zinc ion binding"/>
    <property type="evidence" value="ECO:0007669"/>
    <property type="project" value="UniProtKB-KW"/>
</dbReference>
<organism evidence="9">
    <name type="scientific">Photinus pyralis</name>
    <name type="common">Common eastern firefly</name>
    <name type="synonym">Lampyris pyralis</name>
    <dbReference type="NCBI Taxonomy" id="7054"/>
    <lineage>
        <taxon>Eukaryota</taxon>
        <taxon>Metazoa</taxon>
        <taxon>Ecdysozoa</taxon>
        <taxon>Arthropoda</taxon>
        <taxon>Hexapoda</taxon>
        <taxon>Insecta</taxon>
        <taxon>Pterygota</taxon>
        <taxon>Neoptera</taxon>
        <taxon>Endopterygota</taxon>
        <taxon>Coleoptera</taxon>
        <taxon>Polyphaga</taxon>
        <taxon>Elateriformia</taxon>
        <taxon>Elateroidea</taxon>
        <taxon>Lampyridae</taxon>
        <taxon>Lampyrinae</taxon>
        <taxon>Photinus</taxon>
    </lineage>
</organism>
<dbReference type="InterPro" id="IPR027806">
    <property type="entry name" value="HARBI1_dom"/>
</dbReference>
<evidence type="ECO:0000256" key="1">
    <source>
        <dbReference type="ARBA" id="ARBA00001968"/>
    </source>
</evidence>
<evidence type="ECO:0000256" key="2">
    <source>
        <dbReference type="ARBA" id="ARBA00022723"/>
    </source>
</evidence>
<comment type="cofactor">
    <cofactor evidence="1">
        <name>a divalent metal cation</name>
        <dbReference type="ChEBI" id="CHEBI:60240"/>
    </cofactor>
</comment>
<dbReference type="Pfam" id="PF13359">
    <property type="entry name" value="DDE_Tnp_4"/>
    <property type="match status" value="1"/>
</dbReference>
<feature type="region of interest" description="Disordered" evidence="7">
    <location>
        <begin position="143"/>
        <end position="169"/>
    </location>
</feature>
<dbReference type="GO" id="GO:0003677">
    <property type="term" value="F:DNA binding"/>
    <property type="evidence" value="ECO:0007669"/>
    <property type="project" value="UniProtKB-UniRule"/>
</dbReference>
<sequence>MRLLLLTFSSKFFPAKLRLLDVKMVYHWCIVPMCTNTSVKTPQKTFINVPKSGKMRRLWINAVRRDPKEFAVSTVLFVCEDHFKLEEDMANYMEWKLTGVKKLMKKDVVPHLFACQKDRKRSFPQGGPRSAALKRIRRDLINEAMTEPSPSTSTSAAEETPEAMEHQSTPLDVSCEGLPLFKEIGIQVNIKPQYRSKYVQCNIKMSTICQSCSPIKLDSVESLPTLPGKTSRVKNSIPVKLSSSESQSHSSQTSEYESPACISEDDSLEIETSFKEKTSLRHTVTIIEKNPRRYLGIPGDVFFIVVELQNLTGLDTTSIYLTLKKIRVDQTFAELGDDFGVSEATASRLFSKSLLPIAKFVSGLIVWPSPEKIAKLLPIPFRARYGKVQAIIDCLEIEIQKPEDAVKQSLTWSEYKKCNTVKYLVSSTPDGIVNFISNGFGGRTSDAVIVEESGFLDKLVPGCYVMADRGFKHIDKLLTERKCVLVRPPSVRIDEKLSKSQVLETKKIASLRIHIERVIRRLREFRMLKPHSCIHFRLIPYTDDIMKIACGLINLQGPLIVGDK</sequence>
<dbReference type="AlphaFoldDB" id="A0A1Y1L1I2"/>
<evidence type="ECO:0000313" key="9">
    <source>
        <dbReference type="EMBL" id="JAV66260.1"/>
    </source>
</evidence>
<keyword evidence="2" id="KW-0479">Metal-binding</keyword>
<dbReference type="EMBL" id="GEZM01070853">
    <property type="protein sequence ID" value="JAV66260.1"/>
    <property type="molecule type" value="Transcribed_RNA"/>
</dbReference>
<evidence type="ECO:0000259" key="8">
    <source>
        <dbReference type="PROSITE" id="PS50950"/>
    </source>
</evidence>
<name>A0A1Y1L1I2_PHOPY</name>
<keyword evidence="5 6" id="KW-0238">DNA-binding</keyword>